<accession>A0ABY7A7M4</accession>
<name>A0ABY7A7M4_9FIRM</name>
<dbReference type="PANTHER" id="PTHR40448:SF1">
    <property type="entry name" value="TWO-COMPONENT SENSOR HISTIDINE KINASE"/>
    <property type="match status" value="1"/>
</dbReference>
<keyword evidence="1" id="KW-1133">Transmembrane helix</keyword>
<evidence type="ECO:0000313" key="3">
    <source>
        <dbReference type="EMBL" id="WAJ22665.1"/>
    </source>
</evidence>
<dbReference type="InterPro" id="IPR032834">
    <property type="entry name" value="NatK-like_C"/>
</dbReference>
<reference evidence="3" key="1">
    <citation type="submission" date="2022-11" db="EMBL/GenBank/DDBJ databases">
        <title>Lacrimispora xylanolytica sy1, complete genome.</title>
        <authorList>
            <person name="Choi S."/>
        </authorList>
    </citation>
    <scope>NUCLEOTIDE SEQUENCE</scope>
    <source>
        <strain evidence="3">Sy1</strain>
    </source>
</reference>
<feature type="domain" description="Sensor histidine kinase NatK-like C-terminal" evidence="2">
    <location>
        <begin position="403"/>
        <end position="504"/>
    </location>
</feature>
<dbReference type="SUPFAM" id="SSF55874">
    <property type="entry name" value="ATPase domain of HSP90 chaperone/DNA topoisomerase II/histidine kinase"/>
    <property type="match status" value="1"/>
</dbReference>
<dbReference type="PANTHER" id="PTHR40448">
    <property type="entry name" value="TWO-COMPONENT SENSOR HISTIDINE KINASE"/>
    <property type="match status" value="1"/>
</dbReference>
<dbReference type="InterPro" id="IPR036890">
    <property type="entry name" value="HATPase_C_sf"/>
</dbReference>
<protein>
    <submittedName>
        <fullName evidence="3">GHKL domain-containing protein</fullName>
    </submittedName>
</protein>
<feature type="transmembrane region" description="Helical" evidence="1">
    <location>
        <begin position="182"/>
        <end position="202"/>
    </location>
</feature>
<feature type="transmembrane region" description="Helical" evidence="1">
    <location>
        <begin position="44"/>
        <end position="61"/>
    </location>
</feature>
<feature type="transmembrane region" description="Helical" evidence="1">
    <location>
        <begin position="148"/>
        <end position="170"/>
    </location>
</feature>
<gene>
    <name evidence="3" type="ORF">OW255_13935</name>
</gene>
<feature type="transmembrane region" description="Helical" evidence="1">
    <location>
        <begin position="222"/>
        <end position="243"/>
    </location>
</feature>
<sequence length="506" mass="58773">MMPYPVGSLTDLFSTGFIEIVLSFLHSFIILLCMTITKKAPKQLQFLIGIAIVLVQAFYIWNITSKSQLLLVIVTAALFSIEFKQLRLCDVSTENALFLFAAFLLPYRLLNSSLTTMGYGSWYLLILFTLLTFEFLNAGTLRGRILSVYISFIYLSFSALIFFPIMEYIMYHFQTGKSLDRVAMVLFLTLALLFAFGTVYLVSKKYNRIIITARRISRKFIVVDKIISFFAAITTISIVVIPLPFLLTRTVSDLLLIYINIFHLFLLIFQVAFVYMLYFIEDYRITLDYMKQSQKSTVEYYQNLNKNLQDMENLRHDTKNLFMTMGGFVEKSSDSAMKIFYQEKIYPFALDQIEKNYQFSQLYQIPSETLRSFLHMKLFQAFNLNVNISLNIQIDEDLFFLGMDIIDLTRILGIFMDNAIDECENLPDSHININIRNQENLVSYSIKNSVRAGHQFEHMILRKSDKIGHSGKGLQIVKEIVDSYPQVMLNTYYDKAEFRQSLNISN</sequence>
<evidence type="ECO:0000313" key="4">
    <source>
        <dbReference type="Proteomes" id="UP001163115"/>
    </source>
</evidence>
<dbReference type="RefSeq" id="WP_268114403.1">
    <property type="nucleotide sequence ID" value="NZ_CP113524.1"/>
</dbReference>
<dbReference type="EMBL" id="CP113524">
    <property type="protein sequence ID" value="WAJ22665.1"/>
    <property type="molecule type" value="Genomic_DNA"/>
</dbReference>
<dbReference type="Pfam" id="PF14501">
    <property type="entry name" value="HATPase_c_5"/>
    <property type="match status" value="1"/>
</dbReference>
<feature type="transmembrane region" description="Helical" evidence="1">
    <location>
        <begin position="12"/>
        <end position="32"/>
    </location>
</feature>
<feature type="transmembrane region" description="Helical" evidence="1">
    <location>
        <begin position="116"/>
        <end position="136"/>
    </location>
</feature>
<feature type="transmembrane region" description="Helical" evidence="1">
    <location>
        <begin position="255"/>
        <end position="280"/>
    </location>
</feature>
<evidence type="ECO:0000256" key="1">
    <source>
        <dbReference type="SAM" id="Phobius"/>
    </source>
</evidence>
<dbReference type="Gene3D" id="3.30.565.10">
    <property type="entry name" value="Histidine kinase-like ATPase, C-terminal domain"/>
    <property type="match status" value="1"/>
</dbReference>
<evidence type="ECO:0000259" key="2">
    <source>
        <dbReference type="Pfam" id="PF14501"/>
    </source>
</evidence>
<keyword evidence="1" id="KW-0812">Transmembrane</keyword>
<keyword evidence="4" id="KW-1185">Reference proteome</keyword>
<proteinExistence type="predicted"/>
<keyword evidence="1" id="KW-0472">Membrane</keyword>
<organism evidence="3 4">
    <name type="scientific">Lacrimispora xylanolytica</name>
    <dbReference type="NCBI Taxonomy" id="29375"/>
    <lineage>
        <taxon>Bacteria</taxon>
        <taxon>Bacillati</taxon>
        <taxon>Bacillota</taxon>
        <taxon>Clostridia</taxon>
        <taxon>Lachnospirales</taxon>
        <taxon>Lachnospiraceae</taxon>
        <taxon>Lacrimispora</taxon>
    </lineage>
</organism>
<dbReference type="Proteomes" id="UP001163115">
    <property type="component" value="Chromosome"/>
</dbReference>